<keyword evidence="4" id="KW-1185">Reference proteome</keyword>
<dbReference type="Proteomes" id="UP000255326">
    <property type="component" value="Unassembled WGS sequence"/>
</dbReference>
<dbReference type="InterPro" id="IPR000326">
    <property type="entry name" value="PAP2/HPO"/>
</dbReference>
<dbReference type="EMBL" id="QQAY01000001">
    <property type="protein sequence ID" value="RDI47863.1"/>
    <property type="molecule type" value="Genomic_DNA"/>
</dbReference>
<feature type="transmembrane region" description="Helical" evidence="1">
    <location>
        <begin position="147"/>
        <end position="167"/>
    </location>
</feature>
<dbReference type="PANTHER" id="PTHR14969:SF13">
    <property type="entry name" value="AT30094P"/>
    <property type="match status" value="1"/>
</dbReference>
<feature type="transmembrane region" description="Helical" evidence="1">
    <location>
        <begin position="115"/>
        <end position="135"/>
    </location>
</feature>
<feature type="transmembrane region" description="Helical" evidence="1">
    <location>
        <begin position="173"/>
        <end position="191"/>
    </location>
</feature>
<comment type="caution">
    <text evidence="3">The sequence shown here is derived from an EMBL/GenBank/DDBJ whole genome shotgun (WGS) entry which is preliminary data.</text>
</comment>
<dbReference type="OrthoDB" id="9789113at2"/>
<gene>
    <name evidence="3" type="ORF">DFR59_101528</name>
</gene>
<dbReference type="Gene3D" id="1.20.144.10">
    <property type="entry name" value="Phosphatidic acid phosphatase type 2/haloperoxidase"/>
    <property type="match status" value="2"/>
</dbReference>
<dbReference type="RefSeq" id="WP_158538291.1">
    <property type="nucleotide sequence ID" value="NZ_QQAY01000001.1"/>
</dbReference>
<evidence type="ECO:0000313" key="4">
    <source>
        <dbReference type="Proteomes" id="UP000255326"/>
    </source>
</evidence>
<evidence type="ECO:0000256" key="1">
    <source>
        <dbReference type="SAM" id="Phobius"/>
    </source>
</evidence>
<keyword evidence="1" id="KW-0472">Membrane</keyword>
<keyword evidence="1" id="KW-1133">Transmembrane helix</keyword>
<dbReference type="InterPro" id="IPR036938">
    <property type="entry name" value="PAP2/HPO_sf"/>
</dbReference>
<dbReference type="PANTHER" id="PTHR14969">
    <property type="entry name" value="SPHINGOSINE-1-PHOSPHATE PHOSPHOHYDROLASE"/>
    <property type="match status" value="1"/>
</dbReference>
<reference evidence="3 4" key="1">
    <citation type="submission" date="2018-07" db="EMBL/GenBank/DDBJ databases">
        <title>Genomic Encyclopedia of Type Strains, Phase IV (KMG-IV): sequencing the most valuable type-strain genomes for metagenomic binning, comparative biology and taxonomic classification.</title>
        <authorList>
            <person name="Goeker M."/>
        </authorList>
    </citation>
    <scope>NUCLEOTIDE SEQUENCE [LARGE SCALE GENOMIC DNA]</scope>
    <source>
        <strain evidence="3 4">DSM 25281</strain>
    </source>
</reference>
<name>A0A370H1E9_9BACI</name>
<dbReference type="Pfam" id="PF01569">
    <property type="entry name" value="PAP2"/>
    <property type="match status" value="1"/>
</dbReference>
<dbReference type="AlphaFoldDB" id="A0A370H1E9"/>
<protein>
    <submittedName>
        <fullName evidence="3">Undecaprenyl-diphosphatase</fullName>
    </submittedName>
</protein>
<feature type="transmembrane region" description="Helical" evidence="1">
    <location>
        <begin position="75"/>
        <end position="95"/>
    </location>
</feature>
<evidence type="ECO:0000313" key="3">
    <source>
        <dbReference type="EMBL" id="RDI47863.1"/>
    </source>
</evidence>
<feature type="domain" description="Phosphatidic acid phosphatase type 2/haloperoxidase" evidence="2">
    <location>
        <begin position="76"/>
        <end position="188"/>
    </location>
</feature>
<feature type="transmembrane region" description="Helical" evidence="1">
    <location>
        <begin position="44"/>
        <end position="68"/>
    </location>
</feature>
<dbReference type="SUPFAM" id="SSF48317">
    <property type="entry name" value="Acid phosphatase/Vanadium-dependent haloperoxidase"/>
    <property type="match status" value="1"/>
</dbReference>
<proteinExistence type="predicted"/>
<dbReference type="SMART" id="SM00014">
    <property type="entry name" value="acidPPc"/>
    <property type="match status" value="1"/>
</dbReference>
<keyword evidence="1" id="KW-0812">Transmembrane</keyword>
<sequence>MNFKKILFGLISFFAFLAVLLMVEKGSSTSFDSSAANWLHPLSFLRFFGIFGTELVIGGGSIALIIFLWWWKKDYYGIALLLVSVAGGNLLNKWLKGAVMRERPPMAHGEEGYSFTSGHAMVGIIFYLLAAYFIAGSMRKTSAKKGVFIAGGLLALLTGLSRIVTYAHYPTDVIGGYFLGFSVFMFLLALYEKLQTKSKRI</sequence>
<dbReference type="CDD" id="cd03392">
    <property type="entry name" value="PAP2_like_2"/>
    <property type="match status" value="1"/>
</dbReference>
<evidence type="ECO:0000259" key="2">
    <source>
        <dbReference type="SMART" id="SM00014"/>
    </source>
</evidence>
<organism evidence="3 4">
    <name type="scientific">Falsibacillus pallidus</name>
    <dbReference type="NCBI Taxonomy" id="493781"/>
    <lineage>
        <taxon>Bacteria</taxon>
        <taxon>Bacillati</taxon>
        <taxon>Bacillota</taxon>
        <taxon>Bacilli</taxon>
        <taxon>Bacillales</taxon>
        <taxon>Bacillaceae</taxon>
        <taxon>Falsibacillus</taxon>
    </lineage>
</organism>
<accession>A0A370H1E9</accession>